<name>A0A7X8SRL6_9BACT</name>
<sequence>MKTSIIYILGFLLLQSCFVEEKVKSVKLSDLDFNFLKDSTKNFLSSNEIEDIYLAKNRNLGILSISKNGNYQLVEQDYYKTKPISKIDLNLVFHDVDNVPYEVTKINRFQISDTSFQVEEESKYYASNLLTIQNLSKDTIGLEQIDNQLLLLQEAKDENGEWKLIEYFDYDKCGNSYWKTSLPPKQVVLVQLPRYSGNFETYLRVKLKSNDKIFYSDSIKSRINKSQFNLSEKSFNYKRLVRKFRKSKVDSLVFLK</sequence>
<keyword evidence="2" id="KW-1185">Reference proteome</keyword>
<comment type="caution">
    <text evidence="1">The sequence shown here is derived from an EMBL/GenBank/DDBJ whole genome shotgun (WGS) entry which is preliminary data.</text>
</comment>
<gene>
    <name evidence="1" type="ORF">HGP29_28205</name>
</gene>
<organism evidence="1 2">
    <name type="scientific">Flammeovirga agarivorans</name>
    <dbReference type="NCBI Taxonomy" id="2726742"/>
    <lineage>
        <taxon>Bacteria</taxon>
        <taxon>Pseudomonadati</taxon>
        <taxon>Bacteroidota</taxon>
        <taxon>Cytophagia</taxon>
        <taxon>Cytophagales</taxon>
        <taxon>Flammeovirgaceae</taxon>
        <taxon>Flammeovirga</taxon>
    </lineage>
</organism>
<dbReference type="AlphaFoldDB" id="A0A7X8SRL6"/>
<accession>A0A7X8SRL6</accession>
<dbReference type="RefSeq" id="WP_168885810.1">
    <property type="nucleotide sequence ID" value="NZ_JABAIL010000056.1"/>
</dbReference>
<evidence type="ECO:0000313" key="2">
    <source>
        <dbReference type="Proteomes" id="UP000585050"/>
    </source>
</evidence>
<protein>
    <recommendedName>
        <fullName evidence="3">Lipoprotein</fullName>
    </recommendedName>
</protein>
<dbReference type="PROSITE" id="PS51257">
    <property type="entry name" value="PROKAR_LIPOPROTEIN"/>
    <property type="match status" value="1"/>
</dbReference>
<dbReference type="Proteomes" id="UP000585050">
    <property type="component" value="Unassembled WGS sequence"/>
</dbReference>
<proteinExistence type="predicted"/>
<dbReference type="EMBL" id="JABAIL010000056">
    <property type="protein sequence ID" value="NLR95113.1"/>
    <property type="molecule type" value="Genomic_DNA"/>
</dbReference>
<evidence type="ECO:0008006" key="3">
    <source>
        <dbReference type="Google" id="ProtNLM"/>
    </source>
</evidence>
<reference evidence="1 2" key="1">
    <citation type="submission" date="2020-04" db="EMBL/GenBank/DDBJ databases">
        <title>Flammeovirga sp. SR4, a novel species isolated from seawater.</title>
        <authorList>
            <person name="Wang X."/>
        </authorList>
    </citation>
    <scope>NUCLEOTIDE SEQUENCE [LARGE SCALE GENOMIC DNA]</scope>
    <source>
        <strain evidence="1 2">SR4</strain>
    </source>
</reference>
<evidence type="ECO:0000313" key="1">
    <source>
        <dbReference type="EMBL" id="NLR95113.1"/>
    </source>
</evidence>